<keyword evidence="7 8" id="KW-0472">Membrane</keyword>
<evidence type="ECO:0000313" key="11">
    <source>
        <dbReference type="Proteomes" id="UP000229641"/>
    </source>
</evidence>
<accession>A0A2H0LYM9</accession>
<dbReference type="Pfam" id="PF00482">
    <property type="entry name" value="T2SSF"/>
    <property type="match status" value="2"/>
</dbReference>
<feature type="transmembrane region" description="Helical" evidence="8">
    <location>
        <begin position="376"/>
        <end position="397"/>
    </location>
</feature>
<protein>
    <recommendedName>
        <fullName evidence="9">Type II secretion system protein GspF domain-containing protein</fullName>
    </recommendedName>
</protein>
<evidence type="ECO:0000256" key="8">
    <source>
        <dbReference type="SAM" id="Phobius"/>
    </source>
</evidence>
<dbReference type="GO" id="GO:0005886">
    <property type="term" value="C:plasma membrane"/>
    <property type="evidence" value="ECO:0007669"/>
    <property type="project" value="UniProtKB-SubCell"/>
</dbReference>
<dbReference type="InterPro" id="IPR018076">
    <property type="entry name" value="T2SS_GspF_dom"/>
</dbReference>
<organism evidence="10 11">
    <name type="scientific">Candidatus Ghiorseimicrobium undicola</name>
    <dbReference type="NCBI Taxonomy" id="1974746"/>
    <lineage>
        <taxon>Bacteria</taxon>
        <taxon>Pseudomonadati</taxon>
        <taxon>Candidatus Omnitrophota</taxon>
        <taxon>Candidatus Ghiorseimicrobium</taxon>
    </lineage>
</organism>
<dbReference type="Gene3D" id="1.20.81.30">
    <property type="entry name" value="Type II secretion system (T2SS), domain F"/>
    <property type="match status" value="2"/>
</dbReference>
<comment type="subcellular location">
    <subcellularLocation>
        <location evidence="1">Cell inner membrane</location>
        <topology evidence="1">Multi-pass membrane protein</topology>
    </subcellularLocation>
</comment>
<dbReference type="GO" id="GO:0015628">
    <property type="term" value="P:protein secretion by the type II secretion system"/>
    <property type="evidence" value="ECO:0007669"/>
    <property type="project" value="TreeGrafter"/>
</dbReference>
<evidence type="ECO:0000256" key="1">
    <source>
        <dbReference type="ARBA" id="ARBA00004429"/>
    </source>
</evidence>
<keyword evidence="3" id="KW-1003">Cell membrane</keyword>
<proteinExistence type="inferred from homology"/>
<sequence length="406" mass="44889">MPFFRYKVRDRFGDAVSGLVEGANPASVALDLRKLGYSVIDIEEQGSFETAVNNILNRFRKITKEEVLLFTRQISAMMKSGLPLLISLESTLSEMRNKKFKDVILTIKKDVESGSAFNEALAKHPLVFSDLFVNMVKAGESAGILDDILERLTQLGIRDIELRSKVKAAFTYPIVLLTVAGAVIIFLLVGFLPNFISKIQAAGIKLPAPTLFLITLSNFLQKFFVFIIFGVIFAVMSFFRYIKTEKGRYNFHHFLLTMPIFGPLYLKVLVARFAYTLAALTKSGIPILQALAIVEGTVGNAVLVHAIQHVRSSLSEGQSLAEPFRASGLFPAMVTQMISAGEKTGKLDNMLEDVANFYELETGYSIRNVTTLLEPILLLGMGLIVGFIALSVLLPVLNVVKSMQYT</sequence>
<feature type="transmembrane region" description="Helical" evidence="8">
    <location>
        <begin position="170"/>
        <end position="192"/>
    </location>
</feature>
<keyword evidence="5 8" id="KW-0812">Transmembrane</keyword>
<dbReference type="PANTHER" id="PTHR30012">
    <property type="entry name" value="GENERAL SECRETION PATHWAY PROTEIN"/>
    <property type="match status" value="1"/>
</dbReference>
<evidence type="ECO:0000259" key="9">
    <source>
        <dbReference type="Pfam" id="PF00482"/>
    </source>
</evidence>
<comment type="similarity">
    <text evidence="2">Belongs to the GSP F family.</text>
</comment>
<gene>
    <name evidence="10" type="ORF">COV72_02415</name>
</gene>
<feature type="transmembrane region" description="Helical" evidence="8">
    <location>
        <begin position="287"/>
        <end position="307"/>
    </location>
</feature>
<evidence type="ECO:0000256" key="7">
    <source>
        <dbReference type="ARBA" id="ARBA00023136"/>
    </source>
</evidence>
<dbReference type="FunFam" id="1.20.81.30:FF:000001">
    <property type="entry name" value="Type II secretion system protein F"/>
    <property type="match status" value="2"/>
</dbReference>
<feature type="domain" description="Type II secretion system protein GspF" evidence="9">
    <location>
        <begin position="273"/>
        <end position="395"/>
    </location>
</feature>
<evidence type="ECO:0000256" key="5">
    <source>
        <dbReference type="ARBA" id="ARBA00022692"/>
    </source>
</evidence>
<name>A0A2H0LYM9_9BACT</name>
<comment type="caution">
    <text evidence="10">The sequence shown here is derived from an EMBL/GenBank/DDBJ whole genome shotgun (WGS) entry which is preliminary data.</text>
</comment>
<dbReference type="EMBL" id="PCWA01000035">
    <property type="protein sequence ID" value="PIQ89498.1"/>
    <property type="molecule type" value="Genomic_DNA"/>
</dbReference>
<feature type="domain" description="Type II secretion system protein GspF" evidence="9">
    <location>
        <begin position="70"/>
        <end position="193"/>
    </location>
</feature>
<evidence type="ECO:0000256" key="4">
    <source>
        <dbReference type="ARBA" id="ARBA00022519"/>
    </source>
</evidence>
<dbReference type="InterPro" id="IPR003004">
    <property type="entry name" value="GspF/PilC"/>
</dbReference>
<evidence type="ECO:0000256" key="2">
    <source>
        <dbReference type="ARBA" id="ARBA00005745"/>
    </source>
</evidence>
<dbReference type="PRINTS" id="PR00812">
    <property type="entry name" value="BCTERIALGSPF"/>
</dbReference>
<dbReference type="Proteomes" id="UP000229641">
    <property type="component" value="Unassembled WGS sequence"/>
</dbReference>
<keyword evidence="6 8" id="KW-1133">Transmembrane helix</keyword>
<evidence type="ECO:0000313" key="10">
    <source>
        <dbReference type="EMBL" id="PIQ89498.1"/>
    </source>
</evidence>
<dbReference type="InterPro" id="IPR042094">
    <property type="entry name" value="T2SS_GspF_sf"/>
</dbReference>
<reference evidence="10 11" key="1">
    <citation type="submission" date="2017-09" db="EMBL/GenBank/DDBJ databases">
        <title>Depth-based differentiation of microbial function through sediment-hosted aquifers and enrichment of novel symbionts in the deep terrestrial subsurface.</title>
        <authorList>
            <person name="Probst A.J."/>
            <person name="Ladd B."/>
            <person name="Jarett J.K."/>
            <person name="Geller-Mcgrath D.E."/>
            <person name="Sieber C.M."/>
            <person name="Emerson J.B."/>
            <person name="Anantharaman K."/>
            <person name="Thomas B.C."/>
            <person name="Malmstrom R."/>
            <person name="Stieglmeier M."/>
            <person name="Klingl A."/>
            <person name="Woyke T."/>
            <person name="Ryan C.M."/>
            <person name="Banfield J.F."/>
        </authorList>
    </citation>
    <scope>NUCLEOTIDE SEQUENCE [LARGE SCALE GENOMIC DNA]</scope>
    <source>
        <strain evidence="10">CG11_big_fil_rev_8_21_14_0_20_42_13</strain>
    </source>
</reference>
<keyword evidence="4" id="KW-0997">Cell inner membrane</keyword>
<evidence type="ECO:0000256" key="3">
    <source>
        <dbReference type="ARBA" id="ARBA00022475"/>
    </source>
</evidence>
<dbReference type="PANTHER" id="PTHR30012:SF0">
    <property type="entry name" value="TYPE II SECRETION SYSTEM PROTEIN F-RELATED"/>
    <property type="match status" value="1"/>
</dbReference>
<evidence type="ECO:0000256" key="6">
    <source>
        <dbReference type="ARBA" id="ARBA00022989"/>
    </source>
</evidence>
<dbReference type="AlphaFoldDB" id="A0A2H0LYM9"/>
<feature type="transmembrane region" description="Helical" evidence="8">
    <location>
        <begin position="254"/>
        <end position="275"/>
    </location>
</feature>